<reference evidence="2 3" key="1">
    <citation type="submission" date="2019-01" db="EMBL/GenBank/DDBJ databases">
        <title>Draft genome sequences of the type strains of six Macrococcus species.</title>
        <authorList>
            <person name="Mazhar S."/>
            <person name="Altermann E."/>
            <person name="Hill C."/>
            <person name="Mcauliffe O."/>
        </authorList>
    </citation>
    <scope>NUCLEOTIDE SEQUENCE [LARGE SCALE GENOMIC DNA]</scope>
    <source>
        <strain evidence="2 3">CCM4815</strain>
    </source>
</reference>
<dbReference type="RefSeq" id="WP_133444206.1">
    <property type="nucleotide sequence ID" value="NZ_SCWB01000013.1"/>
</dbReference>
<name>A0A4R6BTA2_9STAP</name>
<accession>A0A4R6BTA2</accession>
<dbReference type="Gene3D" id="1.10.1760.20">
    <property type="match status" value="1"/>
</dbReference>
<evidence type="ECO:0000313" key="2">
    <source>
        <dbReference type="EMBL" id="TDM07691.1"/>
    </source>
</evidence>
<evidence type="ECO:0000313" key="3">
    <source>
        <dbReference type="Proteomes" id="UP000294802"/>
    </source>
</evidence>
<dbReference type="NCBIfam" id="TIGR02357">
    <property type="entry name" value="ECF_ThiT_YuaJ"/>
    <property type="match status" value="1"/>
</dbReference>
<keyword evidence="3" id="KW-1185">Reference proteome</keyword>
<keyword evidence="1" id="KW-0812">Transmembrane</keyword>
<feature type="transmembrane region" description="Helical" evidence="1">
    <location>
        <begin position="56"/>
        <end position="77"/>
    </location>
</feature>
<keyword evidence="1" id="KW-0472">Membrane</keyword>
<feature type="transmembrane region" description="Helical" evidence="1">
    <location>
        <begin position="83"/>
        <end position="99"/>
    </location>
</feature>
<dbReference type="OrthoDB" id="9795813at2"/>
<protein>
    <submittedName>
        <fullName evidence="2">Energy-coupled thiamine transporter ThiT</fullName>
    </submittedName>
</protein>
<sequence length="180" mass="19908">MKQRTRLTVMMEIAVMVALSMAIDLIDSGFKAGPYSFSFSMVPILILAVRRGLFPGVIAGLVWALLQLILGDASSIVHPAQFLIDYPLAFMMLGIAGISRHQKLPFILLFSALAIIARYFWHFISGIIFFGSYAPKGQPAWLYSLIVNGGTMLPNMIICLLIITLLYTAAKQLFYTKKSA</sequence>
<evidence type="ECO:0000256" key="1">
    <source>
        <dbReference type="SAM" id="Phobius"/>
    </source>
</evidence>
<gene>
    <name evidence="2" type="primary">thiT</name>
    <name evidence="2" type="ORF">ERX29_08085</name>
</gene>
<proteinExistence type="predicted"/>
<dbReference type="EMBL" id="SCWB01000013">
    <property type="protein sequence ID" value="TDM07691.1"/>
    <property type="molecule type" value="Genomic_DNA"/>
</dbReference>
<dbReference type="AlphaFoldDB" id="A0A4R6BTA2"/>
<feature type="transmembrane region" description="Helical" evidence="1">
    <location>
        <begin position="140"/>
        <end position="169"/>
    </location>
</feature>
<dbReference type="GO" id="GO:0005886">
    <property type="term" value="C:plasma membrane"/>
    <property type="evidence" value="ECO:0007669"/>
    <property type="project" value="InterPro"/>
</dbReference>
<organism evidence="2 3">
    <name type="scientific">Macrococcus lamae</name>
    <dbReference type="NCBI Taxonomy" id="198484"/>
    <lineage>
        <taxon>Bacteria</taxon>
        <taxon>Bacillati</taxon>
        <taxon>Bacillota</taxon>
        <taxon>Bacilli</taxon>
        <taxon>Bacillales</taxon>
        <taxon>Staphylococcaceae</taxon>
        <taxon>Macrococcus</taxon>
    </lineage>
</organism>
<dbReference type="GO" id="GO:0015234">
    <property type="term" value="F:thiamine transmembrane transporter activity"/>
    <property type="evidence" value="ECO:0007669"/>
    <property type="project" value="InterPro"/>
</dbReference>
<dbReference type="Pfam" id="PF09515">
    <property type="entry name" value="Thia_YuaJ"/>
    <property type="match status" value="1"/>
</dbReference>
<comment type="caution">
    <text evidence="2">The sequence shown here is derived from an EMBL/GenBank/DDBJ whole genome shotgun (WGS) entry which is preliminary data.</text>
</comment>
<feature type="transmembrane region" description="Helical" evidence="1">
    <location>
        <begin position="106"/>
        <end position="134"/>
    </location>
</feature>
<dbReference type="InterPro" id="IPR012651">
    <property type="entry name" value="Thia_Transptr_ThiT"/>
</dbReference>
<dbReference type="Proteomes" id="UP000294802">
    <property type="component" value="Unassembled WGS sequence"/>
</dbReference>
<keyword evidence="1" id="KW-1133">Transmembrane helix</keyword>